<dbReference type="RefSeq" id="WP_331206656.1">
    <property type="nucleotide sequence ID" value="NZ_JAZGQL010000004.1"/>
</dbReference>
<evidence type="ECO:0008006" key="4">
    <source>
        <dbReference type="Google" id="ProtNLM"/>
    </source>
</evidence>
<sequence length="121" mass="12195">MRKISQALITGIAAFGLVGVAAGVAIADSSSALACTLRADVPNSNNDAVVGRSGCSDTVDGEGRIREDRNNWPDDTVGSISGGGWGTKTVDGSCGNGRGSYYSDFRSSTGASAASSRATRC</sequence>
<keyword evidence="3" id="KW-1185">Reference proteome</keyword>
<gene>
    <name evidence="2" type="ORF">V1634_05620</name>
</gene>
<protein>
    <recommendedName>
        <fullName evidence="4">Secreted protein</fullName>
    </recommendedName>
</protein>
<organism evidence="2 3">
    <name type="scientific">Plantactinospora veratri</name>
    <dbReference type="NCBI Taxonomy" id="1436122"/>
    <lineage>
        <taxon>Bacteria</taxon>
        <taxon>Bacillati</taxon>
        <taxon>Actinomycetota</taxon>
        <taxon>Actinomycetes</taxon>
        <taxon>Micromonosporales</taxon>
        <taxon>Micromonosporaceae</taxon>
        <taxon>Plantactinospora</taxon>
    </lineage>
</organism>
<feature type="compositionally biased region" description="Basic and acidic residues" evidence="1">
    <location>
        <begin position="61"/>
        <end position="72"/>
    </location>
</feature>
<dbReference type="EMBL" id="JAZGQL010000004">
    <property type="protein sequence ID" value="MEE6306309.1"/>
    <property type="molecule type" value="Genomic_DNA"/>
</dbReference>
<evidence type="ECO:0000313" key="2">
    <source>
        <dbReference type="EMBL" id="MEE6306309.1"/>
    </source>
</evidence>
<feature type="compositionally biased region" description="Low complexity" evidence="1">
    <location>
        <begin position="106"/>
        <end position="121"/>
    </location>
</feature>
<feature type="region of interest" description="Disordered" evidence="1">
    <location>
        <begin position="102"/>
        <end position="121"/>
    </location>
</feature>
<evidence type="ECO:0000313" key="3">
    <source>
        <dbReference type="Proteomes" id="UP001339911"/>
    </source>
</evidence>
<evidence type="ECO:0000256" key="1">
    <source>
        <dbReference type="SAM" id="MobiDB-lite"/>
    </source>
</evidence>
<accession>A0ABU7S8Q6</accession>
<comment type="caution">
    <text evidence="2">The sequence shown here is derived from an EMBL/GenBank/DDBJ whole genome shotgun (WGS) entry which is preliminary data.</text>
</comment>
<feature type="region of interest" description="Disordered" evidence="1">
    <location>
        <begin position="52"/>
        <end position="94"/>
    </location>
</feature>
<proteinExistence type="predicted"/>
<reference evidence="2 3" key="1">
    <citation type="submission" date="2024-01" db="EMBL/GenBank/DDBJ databases">
        <title>Genome insights into Plantactinospora veratri sp. nov.</title>
        <authorList>
            <person name="Wang L."/>
        </authorList>
    </citation>
    <scope>NUCLEOTIDE SEQUENCE [LARGE SCALE GENOMIC DNA]</scope>
    <source>
        <strain evidence="2 3">NEAU-FHS4</strain>
    </source>
</reference>
<dbReference type="Proteomes" id="UP001339911">
    <property type="component" value="Unassembled WGS sequence"/>
</dbReference>
<name>A0ABU7S8Q6_9ACTN</name>